<evidence type="ECO:0000259" key="7">
    <source>
        <dbReference type="PROSITE" id="PS50261"/>
    </source>
</evidence>
<dbReference type="InterPro" id="IPR017452">
    <property type="entry name" value="GPCR_Rhodpsn_7TM"/>
</dbReference>
<dbReference type="Pfam" id="PF00002">
    <property type="entry name" value="7tm_2"/>
    <property type="match status" value="1"/>
</dbReference>
<reference evidence="9" key="1">
    <citation type="submission" date="2021-06" db="EMBL/GenBank/DDBJ databases">
        <authorList>
            <person name="Hodson N. C."/>
            <person name="Mongue J. A."/>
            <person name="Jaron S. K."/>
        </authorList>
    </citation>
    <scope>NUCLEOTIDE SEQUENCE</scope>
</reference>
<protein>
    <recommendedName>
        <fullName evidence="11">G-protein coupled receptor Mth2</fullName>
    </recommendedName>
</protein>
<dbReference type="InterPro" id="IPR017981">
    <property type="entry name" value="GPCR_2-like_7TM"/>
</dbReference>
<evidence type="ECO:0000256" key="6">
    <source>
        <dbReference type="SAM" id="SignalP"/>
    </source>
</evidence>
<evidence type="ECO:0000256" key="2">
    <source>
        <dbReference type="ARBA" id="ARBA00022692"/>
    </source>
</evidence>
<dbReference type="PROSITE" id="PS50261">
    <property type="entry name" value="G_PROTEIN_RECEP_F2_4"/>
    <property type="match status" value="1"/>
</dbReference>
<feature type="transmembrane region" description="Helical" evidence="5">
    <location>
        <begin position="549"/>
        <end position="573"/>
    </location>
</feature>
<keyword evidence="10" id="KW-1185">Reference proteome</keyword>
<evidence type="ECO:0000259" key="8">
    <source>
        <dbReference type="PROSITE" id="PS50262"/>
    </source>
</evidence>
<dbReference type="GO" id="GO:0007166">
    <property type="term" value="P:cell surface receptor signaling pathway"/>
    <property type="evidence" value="ECO:0007669"/>
    <property type="project" value="InterPro"/>
</dbReference>
<accession>A0A8J2KHW3</accession>
<feature type="transmembrane region" description="Helical" evidence="5">
    <location>
        <begin position="450"/>
        <end position="471"/>
    </location>
</feature>
<feature type="transmembrane region" description="Helical" evidence="5">
    <location>
        <begin position="504"/>
        <end position="528"/>
    </location>
</feature>
<dbReference type="OrthoDB" id="6134459at2759"/>
<name>A0A8J2KHW3_9HEXA</name>
<feature type="transmembrane region" description="Helical" evidence="5">
    <location>
        <begin position="640"/>
        <end position="659"/>
    </location>
</feature>
<dbReference type="AlphaFoldDB" id="A0A8J2KHW3"/>
<evidence type="ECO:0008006" key="11">
    <source>
        <dbReference type="Google" id="ProtNLM"/>
    </source>
</evidence>
<evidence type="ECO:0000256" key="4">
    <source>
        <dbReference type="ARBA" id="ARBA00023136"/>
    </source>
</evidence>
<dbReference type="InterPro" id="IPR052808">
    <property type="entry name" value="GPCR_Mth-like"/>
</dbReference>
<feature type="domain" description="G-protein coupled receptors family 2 profile 2" evidence="7">
    <location>
        <begin position="335"/>
        <end position="609"/>
    </location>
</feature>
<gene>
    <name evidence="9" type="ORF">AFUS01_LOCUS27831</name>
</gene>
<keyword evidence="2 5" id="KW-0812">Transmembrane</keyword>
<sequence length="717" mass="82002">MPLGVKRVHHPTGTICWMVLFLLSNIFFRIACGQWTQIAEDLSGKEHPFVNKCCHFNQSYENGGCVETGYRMDEDKRWKPPKTMIYEDNSTELADYPVVFRLLLAQPNCKNGVIEKIILNPPRQRRNADGSTETYEINHPDVVLSPQGSLIWTDENNFTNTYQYENFCIDQVNKTAFVAVVCKPMCNEETPCIRKCCKPEDLLDVGNQTCVPAHTPWNPHLYSSNLTNLTRLDDSSLSYIVGVPRCQVYIIDMRKEKSEKFYALSNGSLMTVLDDKKHVFSNNKFCVDGVAETYVGDLDYQHFYDIAGHSGLESDQIAVICLDGNDNDEEQMSWIFPLFAGVMSISAIFLILTAAVYLILWEYQNIHGWLQFSYVVSLLFAFSFLAFVQLFSPYILYDYPEICEFFGSVIHFSFLSAFFWLTSMNFDLWWTFSGCRPLRASTRTGEKKRFAFFGLLSWGCAILIASTGVALDSAYKGDPVISEFLPQFGTKNCYFHNERSKLPFFYAPIGFLLCVNVIFFMSTILSLHKLQKDTRFATRQSSNQDKKRFVLFLKLFVLMGVCWVFEMISWLSVLLSPENEHTLKLAFLFTDILNALQGVFIFIIFTCKPNTCKQLEGQFKKLSVRLEESRDKTSESDSRVARFFAIGFCAVILPIVHGFRKLFSYCGRPTRSLEGRRTISHNTVTSTFEKSRKASDSSACTTLSVVDAGTYEMDTTY</sequence>
<comment type="subcellular location">
    <subcellularLocation>
        <location evidence="1">Membrane</location>
        <topology evidence="1">Multi-pass membrane protein</topology>
    </subcellularLocation>
</comment>
<evidence type="ECO:0000256" key="5">
    <source>
        <dbReference type="SAM" id="Phobius"/>
    </source>
</evidence>
<dbReference type="GO" id="GO:0016020">
    <property type="term" value="C:membrane"/>
    <property type="evidence" value="ECO:0007669"/>
    <property type="project" value="UniProtKB-SubCell"/>
</dbReference>
<organism evidence="9 10">
    <name type="scientific">Allacma fusca</name>
    <dbReference type="NCBI Taxonomy" id="39272"/>
    <lineage>
        <taxon>Eukaryota</taxon>
        <taxon>Metazoa</taxon>
        <taxon>Ecdysozoa</taxon>
        <taxon>Arthropoda</taxon>
        <taxon>Hexapoda</taxon>
        <taxon>Collembola</taxon>
        <taxon>Symphypleona</taxon>
        <taxon>Sminthuridae</taxon>
        <taxon>Allacma</taxon>
    </lineage>
</organism>
<evidence type="ECO:0000313" key="9">
    <source>
        <dbReference type="EMBL" id="CAG7817253.1"/>
    </source>
</evidence>
<comment type="caution">
    <text evidence="9">The sequence shown here is derived from an EMBL/GenBank/DDBJ whole genome shotgun (WGS) entry which is preliminary data.</text>
</comment>
<feature type="transmembrane region" description="Helical" evidence="5">
    <location>
        <begin position="585"/>
        <end position="605"/>
    </location>
</feature>
<dbReference type="Pfam" id="PF06652">
    <property type="entry name" value="Methuselah_N"/>
    <property type="match status" value="1"/>
</dbReference>
<dbReference type="PANTHER" id="PTHR46953:SF1">
    <property type="entry name" value="G-PROTEIN COUPLED RECEPTOR MTH-LIKE 1-RELATED"/>
    <property type="match status" value="1"/>
</dbReference>
<feature type="domain" description="G-protein coupled receptors family 1 profile" evidence="8">
    <location>
        <begin position="343"/>
        <end position="605"/>
    </location>
</feature>
<feature type="transmembrane region" description="Helical" evidence="5">
    <location>
        <begin position="372"/>
        <end position="397"/>
    </location>
</feature>
<feature type="transmembrane region" description="Helical" evidence="5">
    <location>
        <begin position="334"/>
        <end position="360"/>
    </location>
</feature>
<dbReference type="GO" id="GO:0004930">
    <property type="term" value="F:G protein-coupled receptor activity"/>
    <property type="evidence" value="ECO:0007669"/>
    <property type="project" value="InterPro"/>
</dbReference>
<dbReference type="PANTHER" id="PTHR46953">
    <property type="entry name" value="G-PROTEIN COUPLED RECEPTOR MTH-LIKE 1-RELATED"/>
    <property type="match status" value="1"/>
</dbReference>
<dbReference type="CDD" id="cd15039">
    <property type="entry name" value="7tmB3_Methuselah-like"/>
    <property type="match status" value="1"/>
</dbReference>
<evidence type="ECO:0000256" key="1">
    <source>
        <dbReference type="ARBA" id="ARBA00004141"/>
    </source>
</evidence>
<dbReference type="Proteomes" id="UP000708208">
    <property type="component" value="Unassembled WGS sequence"/>
</dbReference>
<dbReference type="PROSITE" id="PS50262">
    <property type="entry name" value="G_PROTEIN_RECEP_F1_2"/>
    <property type="match status" value="1"/>
</dbReference>
<proteinExistence type="predicted"/>
<keyword evidence="3 5" id="KW-1133">Transmembrane helix</keyword>
<dbReference type="EMBL" id="CAJVCH010389851">
    <property type="protein sequence ID" value="CAG7817253.1"/>
    <property type="molecule type" value="Genomic_DNA"/>
</dbReference>
<feature type="chain" id="PRO_5035204414" description="G-protein coupled receptor Mth2" evidence="6">
    <location>
        <begin position="34"/>
        <end position="717"/>
    </location>
</feature>
<evidence type="ECO:0000256" key="3">
    <source>
        <dbReference type="ARBA" id="ARBA00022989"/>
    </source>
</evidence>
<feature type="signal peptide" evidence="6">
    <location>
        <begin position="1"/>
        <end position="33"/>
    </location>
</feature>
<dbReference type="InterPro" id="IPR000832">
    <property type="entry name" value="GPCR_2_secretin-like"/>
</dbReference>
<dbReference type="SUPFAM" id="SSF81321">
    <property type="entry name" value="Family A G protein-coupled receptor-like"/>
    <property type="match status" value="1"/>
</dbReference>
<feature type="transmembrane region" description="Helical" evidence="5">
    <location>
        <begin position="409"/>
        <end position="430"/>
    </location>
</feature>
<evidence type="ECO:0000313" key="10">
    <source>
        <dbReference type="Proteomes" id="UP000708208"/>
    </source>
</evidence>
<dbReference type="InterPro" id="IPR010596">
    <property type="entry name" value="Methuselah_N_dom"/>
</dbReference>
<keyword evidence="4 5" id="KW-0472">Membrane</keyword>
<keyword evidence="6" id="KW-0732">Signal</keyword>